<comment type="caution">
    <text evidence="9">The sequence shown here is derived from an EMBL/GenBank/DDBJ whole genome shotgun (WGS) entry which is preliminary data.</text>
</comment>
<organism evidence="9 10">
    <name type="scientific">Tremella mesenterica</name>
    <name type="common">Jelly fungus</name>
    <dbReference type="NCBI Taxonomy" id="5217"/>
    <lineage>
        <taxon>Eukaryota</taxon>
        <taxon>Fungi</taxon>
        <taxon>Dikarya</taxon>
        <taxon>Basidiomycota</taxon>
        <taxon>Agaricomycotina</taxon>
        <taxon>Tremellomycetes</taxon>
        <taxon>Tremellales</taxon>
        <taxon>Tremellaceae</taxon>
        <taxon>Tremella</taxon>
    </lineage>
</organism>
<dbReference type="InParanoid" id="A0A4Q1BTS8"/>
<evidence type="ECO:0000313" key="9">
    <source>
        <dbReference type="EMBL" id="RXK41400.1"/>
    </source>
</evidence>
<dbReference type="PANTHER" id="PTHR13605">
    <property type="entry name" value="ER MEMBRANE PROTEIN COMPLEX SUBUNIT 7"/>
    <property type="match status" value="1"/>
</dbReference>
<feature type="transmembrane region" description="Helical" evidence="7">
    <location>
        <begin position="52"/>
        <end position="73"/>
    </location>
</feature>
<evidence type="ECO:0000256" key="5">
    <source>
        <dbReference type="ARBA" id="ARBA00023136"/>
    </source>
</evidence>
<evidence type="ECO:0000313" key="10">
    <source>
        <dbReference type="Proteomes" id="UP000289152"/>
    </source>
</evidence>
<dbReference type="OrthoDB" id="27095at2759"/>
<keyword evidence="5 7" id="KW-0472">Membrane</keyword>
<keyword evidence="4 7" id="KW-1133">Transmembrane helix</keyword>
<evidence type="ECO:0000256" key="7">
    <source>
        <dbReference type="SAM" id="Phobius"/>
    </source>
</evidence>
<dbReference type="EMBL" id="SDIL01000009">
    <property type="protein sequence ID" value="RXK41400.1"/>
    <property type="molecule type" value="Genomic_DNA"/>
</dbReference>
<evidence type="ECO:0000256" key="3">
    <source>
        <dbReference type="ARBA" id="ARBA00022729"/>
    </source>
</evidence>
<protein>
    <recommendedName>
        <fullName evidence="8">ER membrane protein complex subunit 7 beta-sandwich domain-containing protein</fullName>
    </recommendedName>
</protein>
<keyword evidence="2 7" id="KW-0812">Transmembrane</keyword>
<feature type="region of interest" description="Disordered" evidence="6">
    <location>
        <begin position="109"/>
        <end position="152"/>
    </location>
</feature>
<evidence type="ECO:0000259" key="8">
    <source>
        <dbReference type="Pfam" id="PF09430"/>
    </source>
</evidence>
<feature type="compositionally biased region" description="Polar residues" evidence="6">
    <location>
        <begin position="129"/>
        <end position="143"/>
    </location>
</feature>
<evidence type="ECO:0000256" key="4">
    <source>
        <dbReference type="ARBA" id="ARBA00022989"/>
    </source>
</evidence>
<accession>A0A4Q1BTS8</accession>
<dbReference type="STRING" id="5217.A0A4Q1BTS8"/>
<dbReference type="PANTHER" id="PTHR13605:SF4">
    <property type="entry name" value="ER MEMBRANE PROTEIN COMPLEX SUBUNIT 7"/>
    <property type="match status" value="1"/>
</dbReference>
<evidence type="ECO:0000256" key="6">
    <source>
        <dbReference type="SAM" id="MobiDB-lite"/>
    </source>
</evidence>
<dbReference type="Pfam" id="PF09430">
    <property type="entry name" value="EMC7_beta-sandw"/>
    <property type="match status" value="1"/>
</dbReference>
<sequence length="152" mass="16717">MYLTVQSPSVHVQTYQPARLPTPTSIPSLPYPIEIRAMGKENYFIPVGGVNVFGMLKSPMILMMLFSAGMMFVMPKLMSSMDLDPEMAKEMAQTRKKMQSMQNMDLVGSLSGMLSGSTEPVIPAPPDQPTESARSSTPKINSMTGGGRRRRK</sequence>
<dbReference type="InterPro" id="IPR039163">
    <property type="entry name" value="EMC7"/>
</dbReference>
<proteinExistence type="predicted"/>
<comment type="subcellular location">
    <subcellularLocation>
        <location evidence="1">Membrane</location>
        <topology evidence="1">Single-pass membrane protein</topology>
    </subcellularLocation>
</comment>
<dbReference type="AlphaFoldDB" id="A0A4Q1BTS8"/>
<keyword evidence="10" id="KW-1185">Reference proteome</keyword>
<name>A0A4Q1BTS8_TREME</name>
<evidence type="ECO:0000256" key="2">
    <source>
        <dbReference type="ARBA" id="ARBA00022692"/>
    </source>
</evidence>
<reference evidence="9 10" key="1">
    <citation type="submission" date="2016-06" db="EMBL/GenBank/DDBJ databases">
        <title>Evolution of pathogenesis and genome organization in the Tremellales.</title>
        <authorList>
            <person name="Cuomo C."/>
            <person name="Litvintseva A."/>
            <person name="Heitman J."/>
            <person name="Chen Y."/>
            <person name="Sun S."/>
            <person name="Springer D."/>
            <person name="Dromer F."/>
            <person name="Young S."/>
            <person name="Zeng Q."/>
            <person name="Chapman S."/>
            <person name="Gujja S."/>
            <person name="Saif S."/>
            <person name="Birren B."/>
        </authorList>
    </citation>
    <scope>NUCLEOTIDE SEQUENCE [LARGE SCALE GENOMIC DNA]</scope>
    <source>
        <strain evidence="9 10">ATCC 28783</strain>
    </source>
</reference>
<keyword evidence="3" id="KW-0732">Signal</keyword>
<gene>
    <name evidence="9" type="ORF">M231_01305</name>
</gene>
<evidence type="ECO:0000256" key="1">
    <source>
        <dbReference type="ARBA" id="ARBA00004167"/>
    </source>
</evidence>
<feature type="domain" description="ER membrane protein complex subunit 7 beta-sandwich" evidence="8">
    <location>
        <begin position="22"/>
        <end position="63"/>
    </location>
</feature>
<dbReference type="InterPro" id="IPR019008">
    <property type="entry name" value="Beta_sandwich_EMC7"/>
</dbReference>
<dbReference type="Proteomes" id="UP000289152">
    <property type="component" value="Unassembled WGS sequence"/>
</dbReference>
<dbReference type="GO" id="GO:0072546">
    <property type="term" value="C:EMC complex"/>
    <property type="evidence" value="ECO:0007669"/>
    <property type="project" value="TreeGrafter"/>
</dbReference>